<accession>A0ABD0J1P4</accession>
<feature type="region of interest" description="Disordered" evidence="1">
    <location>
        <begin position="1"/>
        <end position="35"/>
    </location>
</feature>
<name>A0ABD0J1P4_9CAEN</name>
<dbReference type="AlphaFoldDB" id="A0ABD0J1P4"/>
<protein>
    <submittedName>
        <fullName evidence="2">Uncharacterized protein</fullName>
    </submittedName>
</protein>
<dbReference type="EMBL" id="JACVVK020000770">
    <property type="protein sequence ID" value="KAK7447651.1"/>
    <property type="molecule type" value="Genomic_DNA"/>
</dbReference>
<evidence type="ECO:0000313" key="3">
    <source>
        <dbReference type="Proteomes" id="UP001519460"/>
    </source>
</evidence>
<gene>
    <name evidence="2" type="ORF">BaRGS_00040179</name>
</gene>
<proteinExistence type="predicted"/>
<sequence>MTNSDVEACHRVGQRQRRQQGQPGARTEDPPRPRPMIARFVNRKAAEAILYHRRKLKNTSYLITKDLTPANISLLAYSWDHPQVEDAWSKRSNIIVKMKDVSRRDLIFQTSR</sequence>
<organism evidence="2 3">
    <name type="scientific">Batillaria attramentaria</name>
    <dbReference type="NCBI Taxonomy" id="370345"/>
    <lineage>
        <taxon>Eukaryota</taxon>
        <taxon>Metazoa</taxon>
        <taxon>Spiralia</taxon>
        <taxon>Lophotrochozoa</taxon>
        <taxon>Mollusca</taxon>
        <taxon>Gastropoda</taxon>
        <taxon>Caenogastropoda</taxon>
        <taxon>Sorbeoconcha</taxon>
        <taxon>Cerithioidea</taxon>
        <taxon>Batillariidae</taxon>
        <taxon>Batillaria</taxon>
    </lineage>
</organism>
<comment type="caution">
    <text evidence="2">The sequence shown here is derived from an EMBL/GenBank/DDBJ whole genome shotgun (WGS) entry which is preliminary data.</text>
</comment>
<evidence type="ECO:0000313" key="2">
    <source>
        <dbReference type="EMBL" id="KAK7447651.1"/>
    </source>
</evidence>
<dbReference type="Proteomes" id="UP001519460">
    <property type="component" value="Unassembled WGS sequence"/>
</dbReference>
<keyword evidence="3" id="KW-1185">Reference proteome</keyword>
<reference evidence="2 3" key="1">
    <citation type="journal article" date="2023" name="Sci. Data">
        <title>Genome assembly of the Korean intertidal mud-creeper Batillaria attramentaria.</title>
        <authorList>
            <person name="Patra A.K."/>
            <person name="Ho P.T."/>
            <person name="Jun S."/>
            <person name="Lee S.J."/>
            <person name="Kim Y."/>
            <person name="Won Y.J."/>
        </authorList>
    </citation>
    <scope>NUCLEOTIDE SEQUENCE [LARGE SCALE GENOMIC DNA]</scope>
    <source>
        <strain evidence="2">Wonlab-2016</strain>
    </source>
</reference>
<evidence type="ECO:0000256" key="1">
    <source>
        <dbReference type="SAM" id="MobiDB-lite"/>
    </source>
</evidence>